<evidence type="ECO:0000313" key="1">
    <source>
        <dbReference type="EMBL" id="WMV12841.1"/>
    </source>
</evidence>
<gene>
    <name evidence="1" type="ORF">MTR67_006226</name>
</gene>
<dbReference type="PANTHER" id="PTHR31656">
    <property type="entry name" value="ROOT CAP DOMAIN-CONTAINING PROTEIN"/>
    <property type="match status" value="1"/>
</dbReference>
<name>A0AAF0PXQ3_SOLVR</name>
<evidence type="ECO:0000313" key="2">
    <source>
        <dbReference type="Proteomes" id="UP001234989"/>
    </source>
</evidence>
<proteinExistence type="predicted"/>
<accession>A0AAF0PXQ3</accession>
<keyword evidence="2" id="KW-1185">Reference proteome</keyword>
<organism evidence="1 2">
    <name type="scientific">Solanum verrucosum</name>
    <dbReference type="NCBI Taxonomy" id="315347"/>
    <lineage>
        <taxon>Eukaryota</taxon>
        <taxon>Viridiplantae</taxon>
        <taxon>Streptophyta</taxon>
        <taxon>Embryophyta</taxon>
        <taxon>Tracheophyta</taxon>
        <taxon>Spermatophyta</taxon>
        <taxon>Magnoliopsida</taxon>
        <taxon>eudicotyledons</taxon>
        <taxon>Gunneridae</taxon>
        <taxon>Pentapetalae</taxon>
        <taxon>asterids</taxon>
        <taxon>lamiids</taxon>
        <taxon>Solanales</taxon>
        <taxon>Solanaceae</taxon>
        <taxon>Solanoideae</taxon>
        <taxon>Solaneae</taxon>
        <taxon>Solanum</taxon>
    </lineage>
</organism>
<sequence length="105" mass="11600">MPCIDRLYLNFDDESILLPNKEGESDEVSGVLGQTYRRNYVKMGVSMPVMGGDKEFSASGLFNAHCSVAKFQAVNEINESSLNNLEMPSLRCNSGIYGRGVVCKR</sequence>
<dbReference type="AlphaFoldDB" id="A0AAF0PXQ3"/>
<dbReference type="Proteomes" id="UP001234989">
    <property type="component" value="Chromosome 1"/>
</dbReference>
<reference evidence="1" key="1">
    <citation type="submission" date="2023-08" db="EMBL/GenBank/DDBJ databases">
        <title>A de novo genome assembly of Solanum verrucosum Schlechtendal, a Mexican diploid species geographically isolated from the other diploid A-genome species in potato relatives.</title>
        <authorList>
            <person name="Hosaka K."/>
        </authorList>
    </citation>
    <scope>NUCLEOTIDE SEQUENCE</scope>
    <source>
        <tissue evidence="1">Young leaves</tissue>
    </source>
</reference>
<dbReference type="InterPro" id="IPR009646">
    <property type="entry name" value="Root_cap"/>
</dbReference>
<protein>
    <submittedName>
        <fullName evidence="1">Uncharacterized protein</fullName>
    </submittedName>
</protein>
<dbReference type="EMBL" id="CP133612">
    <property type="protein sequence ID" value="WMV12841.1"/>
    <property type="molecule type" value="Genomic_DNA"/>
</dbReference>
<dbReference type="Pfam" id="PF06830">
    <property type="entry name" value="Root_cap"/>
    <property type="match status" value="1"/>
</dbReference>